<dbReference type="InterPro" id="IPR000182">
    <property type="entry name" value="GNAT_dom"/>
</dbReference>
<dbReference type="PANTHER" id="PTHR37817:SF1">
    <property type="entry name" value="N-ACETYLTRANSFERASE EIS"/>
    <property type="match status" value="1"/>
</dbReference>
<dbReference type="PANTHER" id="PTHR37817">
    <property type="entry name" value="N-ACETYLTRANSFERASE EIS"/>
    <property type="match status" value="1"/>
</dbReference>
<dbReference type="EC" id="2.3.1.-" evidence="2"/>
<keyword evidence="2" id="KW-0012">Acyltransferase</keyword>
<dbReference type="SUPFAM" id="SSF55718">
    <property type="entry name" value="SCP-like"/>
    <property type="match status" value="1"/>
</dbReference>
<dbReference type="InterPro" id="IPR025559">
    <property type="entry name" value="Eis_dom"/>
</dbReference>
<dbReference type="AlphaFoldDB" id="A0AAW8TVE9"/>
<dbReference type="SUPFAM" id="SSF55729">
    <property type="entry name" value="Acyl-CoA N-acyltransferases (Nat)"/>
    <property type="match status" value="1"/>
</dbReference>
<dbReference type="Gene3D" id="3.30.1050.10">
    <property type="entry name" value="SCP2 sterol-binding domain"/>
    <property type="match status" value="1"/>
</dbReference>
<sequence length="393" mass="45461">MSEIRQMGTESLRDMLNIVAYAFQWQLSERNVQRFTSLAANSWNYGSFDEEGKLASQVMATPFQVDLFGDQHTMAGIGFVATYPEYRSQGRIDRIMKQLLADCRKKGVTLSYLAPFSYSFYRRYGYELTFERAVYEVPAMEWPDSPKVPGTTRRLLWESAQEVLHELYQKAPRHHKGGLVRAAWWEAFKFPLRKDYQYAVYYDEQGVPQGYLIYLLEPGLLTIAEWTWLTGDAYRGLNRFVASHKGSVAKISYDVGFDGHNLQFLAANPLEAYRVRPEMMARVVDVESFLKNSKKVQSLPASLAIEIHDDHYAPWNNGVFQLQKQGDTVQVEMVESTELPVLRMTIQHFTQLFMGYLTPETLVAYDFLKTDEKLLTDFKAILPTEKPILEDYF</sequence>
<protein>
    <submittedName>
        <fullName evidence="2">GNAT family N-acetyltransferase</fullName>
        <ecNumber evidence="2">2.3.1.-</ecNumber>
    </submittedName>
</protein>
<dbReference type="PROSITE" id="PS51186">
    <property type="entry name" value="GNAT"/>
    <property type="match status" value="1"/>
</dbReference>
<evidence type="ECO:0000313" key="3">
    <source>
        <dbReference type="Proteomes" id="UP001256711"/>
    </source>
</evidence>
<dbReference type="InterPro" id="IPR036527">
    <property type="entry name" value="SCP2_sterol-bd_dom_sf"/>
</dbReference>
<dbReference type="GO" id="GO:0030649">
    <property type="term" value="P:aminoglycoside antibiotic catabolic process"/>
    <property type="evidence" value="ECO:0007669"/>
    <property type="project" value="TreeGrafter"/>
</dbReference>
<dbReference type="Gene3D" id="3.40.630.30">
    <property type="match status" value="2"/>
</dbReference>
<dbReference type="Pfam" id="PF13530">
    <property type="entry name" value="SCP2_2"/>
    <property type="match status" value="1"/>
</dbReference>
<name>A0AAW8TVE9_9ENTE</name>
<dbReference type="Pfam" id="PF17668">
    <property type="entry name" value="Acetyltransf_17"/>
    <property type="match status" value="1"/>
</dbReference>
<organism evidence="2 3">
    <name type="scientific">Enterococcus asini</name>
    <dbReference type="NCBI Taxonomy" id="57732"/>
    <lineage>
        <taxon>Bacteria</taxon>
        <taxon>Bacillati</taxon>
        <taxon>Bacillota</taxon>
        <taxon>Bacilli</taxon>
        <taxon>Lactobacillales</taxon>
        <taxon>Enterococcaceae</taxon>
        <taxon>Enterococcus</taxon>
    </lineage>
</organism>
<keyword evidence="2" id="KW-0808">Transferase</keyword>
<reference evidence="2" key="1">
    <citation type="submission" date="2023-03" db="EMBL/GenBank/DDBJ databases">
        <authorList>
            <person name="Shen W."/>
            <person name="Cai J."/>
        </authorList>
    </citation>
    <scope>NUCLEOTIDE SEQUENCE</scope>
    <source>
        <strain evidence="2">B226-2</strain>
    </source>
</reference>
<dbReference type="InterPro" id="IPR051554">
    <property type="entry name" value="Acetyltransferase_Eis"/>
</dbReference>
<feature type="domain" description="N-acetyltransferase" evidence="1">
    <location>
        <begin position="2"/>
        <end position="149"/>
    </location>
</feature>
<gene>
    <name evidence="2" type="ORF">P7H43_02525</name>
</gene>
<dbReference type="InterPro" id="IPR041380">
    <property type="entry name" value="Acetyltransf_17"/>
</dbReference>
<dbReference type="Proteomes" id="UP001256711">
    <property type="component" value="Unassembled WGS sequence"/>
</dbReference>
<dbReference type="RefSeq" id="WP_270596598.1">
    <property type="nucleotide sequence ID" value="NZ_JAQESC010000001.1"/>
</dbReference>
<evidence type="ECO:0000313" key="2">
    <source>
        <dbReference type="EMBL" id="MDT2809371.1"/>
    </source>
</evidence>
<dbReference type="InterPro" id="IPR016181">
    <property type="entry name" value="Acyl_CoA_acyltransferase"/>
</dbReference>
<dbReference type="EMBL" id="JARQBJ010000001">
    <property type="protein sequence ID" value="MDT2809371.1"/>
    <property type="molecule type" value="Genomic_DNA"/>
</dbReference>
<comment type="caution">
    <text evidence="2">The sequence shown here is derived from an EMBL/GenBank/DDBJ whole genome shotgun (WGS) entry which is preliminary data.</text>
</comment>
<evidence type="ECO:0000259" key="1">
    <source>
        <dbReference type="PROSITE" id="PS51186"/>
    </source>
</evidence>
<dbReference type="GO" id="GO:0034069">
    <property type="term" value="F:aminoglycoside N-acetyltransferase activity"/>
    <property type="evidence" value="ECO:0007669"/>
    <property type="project" value="TreeGrafter"/>
</dbReference>
<dbReference type="Pfam" id="PF13527">
    <property type="entry name" value="Acetyltransf_9"/>
    <property type="match status" value="1"/>
</dbReference>
<proteinExistence type="predicted"/>
<accession>A0AAW8TVE9</accession>